<evidence type="ECO:0000313" key="2">
    <source>
        <dbReference type="Proteomes" id="UP001158049"/>
    </source>
</evidence>
<sequence length="187" mass="20268">MPRSVVFSRPTLLPSIFRDTASFTEKNSGRISLYAIGVEQDRHASIARIAYPGLAVVPEFFSVYVWTHDKGEVCAGDFATGKEAQAFSDLIAQKTGQLQVRTDALVLYSPNERGYWHNAEGWTSNPLEATLYDSTDLTPATIAAVQLSAPGTIAVSLFDAEVTDLNFDPPPAYSQPAIERVAELAAA</sequence>
<organism evidence="1 2">
    <name type="scientific">Noviherbaspirillum suwonense</name>
    <dbReference type="NCBI Taxonomy" id="1224511"/>
    <lineage>
        <taxon>Bacteria</taxon>
        <taxon>Pseudomonadati</taxon>
        <taxon>Pseudomonadota</taxon>
        <taxon>Betaproteobacteria</taxon>
        <taxon>Burkholderiales</taxon>
        <taxon>Oxalobacteraceae</taxon>
        <taxon>Noviherbaspirillum</taxon>
    </lineage>
</organism>
<protein>
    <submittedName>
        <fullName evidence="1">Uncharacterized protein</fullName>
    </submittedName>
</protein>
<evidence type="ECO:0000313" key="1">
    <source>
        <dbReference type="EMBL" id="SMP72413.1"/>
    </source>
</evidence>
<reference evidence="1 2" key="1">
    <citation type="submission" date="2017-05" db="EMBL/GenBank/DDBJ databases">
        <authorList>
            <person name="Varghese N."/>
            <person name="Submissions S."/>
        </authorList>
    </citation>
    <scope>NUCLEOTIDE SEQUENCE [LARGE SCALE GENOMIC DNA]</scope>
    <source>
        <strain evidence="1 2">DSM 26001</strain>
    </source>
</reference>
<accession>A0ABY1QIN3</accession>
<proteinExistence type="predicted"/>
<comment type="caution">
    <text evidence="1">The sequence shown here is derived from an EMBL/GenBank/DDBJ whole genome shotgun (WGS) entry which is preliminary data.</text>
</comment>
<dbReference type="Proteomes" id="UP001158049">
    <property type="component" value="Unassembled WGS sequence"/>
</dbReference>
<gene>
    <name evidence="1" type="ORF">SAMN06295970_11820</name>
</gene>
<keyword evidence="2" id="KW-1185">Reference proteome</keyword>
<dbReference type="RefSeq" id="WP_283444074.1">
    <property type="nucleotide sequence ID" value="NZ_FXUL01000018.1"/>
</dbReference>
<name>A0ABY1QIN3_9BURK</name>
<dbReference type="EMBL" id="FXUL01000018">
    <property type="protein sequence ID" value="SMP72413.1"/>
    <property type="molecule type" value="Genomic_DNA"/>
</dbReference>